<reference evidence="2 3" key="1">
    <citation type="journal article" date="2016" name="Nat. Commun.">
        <title>Thousands of microbial genomes shed light on interconnected biogeochemical processes in an aquifer system.</title>
        <authorList>
            <person name="Anantharaman K."/>
            <person name="Brown C.T."/>
            <person name="Hug L.A."/>
            <person name="Sharon I."/>
            <person name="Castelle C.J."/>
            <person name="Probst A.J."/>
            <person name="Thomas B.C."/>
            <person name="Singh A."/>
            <person name="Wilkins M.J."/>
            <person name="Karaoz U."/>
            <person name="Brodie E.L."/>
            <person name="Williams K.H."/>
            <person name="Hubbard S.S."/>
            <person name="Banfield J.F."/>
        </authorList>
    </citation>
    <scope>NUCLEOTIDE SEQUENCE [LARGE SCALE GENOMIC DNA]</scope>
</reference>
<name>A0A1F8DPS9_9BACT</name>
<evidence type="ECO:0000313" key="3">
    <source>
        <dbReference type="Proteomes" id="UP000178946"/>
    </source>
</evidence>
<dbReference type="GO" id="GO:0004523">
    <property type="term" value="F:RNA-DNA hybrid ribonuclease activity"/>
    <property type="evidence" value="ECO:0007669"/>
    <property type="project" value="InterPro"/>
</dbReference>
<dbReference type="PANTHER" id="PTHR46387:SF2">
    <property type="entry name" value="RIBONUCLEASE HI"/>
    <property type="match status" value="1"/>
</dbReference>
<accession>A0A1F8DPS9</accession>
<proteinExistence type="predicted"/>
<gene>
    <name evidence="2" type="ORF">A3A20_00725</name>
</gene>
<dbReference type="InterPro" id="IPR012337">
    <property type="entry name" value="RNaseH-like_sf"/>
</dbReference>
<dbReference type="CDD" id="cd09279">
    <property type="entry name" value="RNase_HI_like"/>
    <property type="match status" value="1"/>
</dbReference>
<protein>
    <recommendedName>
        <fullName evidence="1">RNase H type-1 domain-containing protein</fullName>
    </recommendedName>
</protein>
<dbReference type="InterPro" id="IPR036397">
    <property type="entry name" value="RNaseH_sf"/>
</dbReference>
<dbReference type="AlphaFoldDB" id="A0A1F8DPS9"/>
<dbReference type="SUPFAM" id="SSF53098">
    <property type="entry name" value="Ribonuclease H-like"/>
    <property type="match status" value="1"/>
</dbReference>
<dbReference type="PROSITE" id="PS50879">
    <property type="entry name" value="RNASE_H_1"/>
    <property type="match status" value="1"/>
</dbReference>
<dbReference type="InterPro" id="IPR002156">
    <property type="entry name" value="RNaseH_domain"/>
</dbReference>
<organism evidence="2 3">
    <name type="scientific">Candidatus Wolfebacteria bacterium RIFCSPLOWO2_01_FULL_45_19</name>
    <dbReference type="NCBI Taxonomy" id="1802557"/>
    <lineage>
        <taxon>Bacteria</taxon>
        <taxon>Candidatus Wolfeibacteriota</taxon>
    </lineage>
</organism>
<dbReference type="Gene3D" id="3.30.420.10">
    <property type="entry name" value="Ribonuclease H-like superfamily/Ribonuclease H"/>
    <property type="match status" value="1"/>
</dbReference>
<evidence type="ECO:0000313" key="2">
    <source>
        <dbReference type="EMBL" id="OGM90627.1"/>
    </source>
</evidence>
<dbReference type="STRING" id="1802557.A3A20_00725"/>
<dbReference type="Proteomes" id="UP000178946">
    <property type="component" value="Unassembled WGS sequence"/>
</dbReference>
<dbReference type="EMBL" id="MGIR01000010">
    <property type="protein sequence ID" value="OGM90627.1"/>
    <property type="molecule type" value="Genomic_DNA"/>
</dbReference>
<feature type="domain" description="RNase H type-1" evidence="1">
    <location>
        <begin position="7"/>
        <end position="138"/>
    </location>
</feature>
<dbReference type="Pfam" id="PF13456">
    <property type="entry name" value="RVT_3"/>
    <property type="match status" value="1"/>
</dbReference>
<dbReference type="GO" id="GO:0003676">
    <property type="term" value="F:nucleic acid binding"/>
    <property type="evidence" value="ECO:0007669"/>
    <property type="project" value="InterPro"/>
</dbReference>
<dbReference type="PANTHER" id="PTHR46387">
    <property type="entry name" value="POLYNUCLEOTIDYL TRANSFERASE, RIBONUCLEASE H-LIKE SUPERFAMILY PROTEIN"/>
    <property type="match status" value="1"/>
</dbReference>
<sequence>MSSQLFKSEKLIIYTDGGARGNPGPAAIGVVVGSKHYGGYIGETTNNVAEYKAIIFALKKVKQLIGKIKAKTTEIEIRADSELVVRQLNGRYKILDKGLQFLFVEIWNLRLDFKKIDFVHIPREKNKLADKLVNQALDSQ</sequence>
<evidence type="ECO:0000259" key="1">
    <source>
        <dbReference type="PROSITE" id="PS50879"/>
    </source>
</evidence>
<comment type="caution">
    <text evidence="2">The sequence shown here is derived from an EMBL/GenBank/DDBJ whole genome shotgun (WGS) entry which is preliminary data.</text>
</comment>